<dbReference type="STRING" id="366584.SAMN05216377_11736"/>
<organism evidence="7 8">
    <name type="scientific">Pseudonocardia oroxyli</name>
    <dbReference type="NCBI Taxonomy" id="366584"/>
    <lineage>
        <taxon>Bacteria</taxon>
        <taxon>Bacillati</taxon>
        <taxon>Actinomycetota</taxon>
        <taxon>Actinomycetes</taxon>
        <taxon>Pseudonocardiales</taxon>
        <taxon>Pseudonocardiaceae</taxon>
        <taxon>Pseudonocardia</taxon>
    </lineage>
</organism>
<accession>A0A1G7YFM2</accession>
<feature type="transmembrane region" description="Helical" evidence="6">
    <location>
        <begin position="119"/>
        <end position="141"/>
    </location>
</feature>
<dbReference type="AlphaFoldDB" id="A0A1G7YFM2"/>
<dbReference type="SUPFAM" id="SSF103473">
    <property type="entry name" value="MFS general substrate transporter"/>
    <property type="match status" value="1"/>
</dbReference>
<evidence type="ECO:0000256" key="2">
    <source>
        <dbReference type="ARBA" id="ARBA00022692"/>
    </source>
</evidence>
<feature type="transmembrane region" description="Helical" evidence="6">
    <location>
        <begin position="365"/>
        <end position="383"/>
    </location>
</feature>
<feature type="transmembrane region" description="Helical" evidence="6">
    <location>
        <begin position="448"/>
        <end position="469"/>
    </location>
</feature>
<dbReference type="InterPro" id="IPR036259">
    <property type="entry name" value="MFS_trans_sf"/>
</dbReference>
<dbReference type="EMBL" id="FNBE01000017">
    <property type="protein sequence ID" value="SDG95233.1"/>
    <property type="molecule type" value="Genomic_DNA"/>
</dbReference>
<feature type="transmembrane region" description="Helical" evidence="6">
    <location>
        <begin position="153"/>
        <end position="172"/>
    </location>
</feature>
<feature type="transmembrane region" description="Helical" evidence="6">
    <location>
        <begin position="389"/>
        <end position="409"/>
    </location>
</feature>
<proteinExistence type="predicted"/>
<dbReference type="Gene3D" id="1.20.1250.20">
    <property type="entry name" value="MFS general substrate transporter like domains"/>
    <property type="match status" value="2"/>
</dbReference>
<dbReference type="InterPro" id="IPR051788">
    <property type="entry name" value="MFS_Transporter"/>
</dbReference>
<feature type="transmembrane region" description="Helical" evidence="6">
    <location>
        <begin position="299"/>
        <end position="317"/>
    </location>
</feature>
<dbReference type="CDD" id="cd17393">
    <property type="entry name" value="MFS_MosC_like"/>
    <property type="match status" value="1"/>
</dbReference>
<feature type="transmembrane region" description="Helical" evidence="6">
    <location>
        <begin position="61"/>
        <end position="85"/>
    </location>
</feature>
<feature type="region of interest" description="Disordered" evidence="5">
    <location>
        <begin position="589"/>
        <end position="613"/>
    </location>
</feature>
<protein>
    <submittedName>
        <fullName evidence="7">Major Facilitator Superfamily protein</fullName>
    </submittedName>
</protein>
<comment type="subcellular location">
    <subcellularLocation>
        <location evidence="1">Membrane</location>
        <topology evidence="1">Multi-pass membrane protein</topology>
    </subcellularLocation>
</comment>
<feature type="compositionally biased region" description="Basic and acidic residues" evidence="5">
    <location>
        <begin position="245"/>
        <end position="260"/>
    </location>
</feature>
<feature type="transmembrane region" description="Helical" evidence="6">
    <location>
        <begin position="178"/>
        <end position="196"/>
    </location>
</feature>
<sequence>MPVLPVGTRLRASGRFRPSPRPTTGARNPVMALFALAGAVFGSWAARIPDVTEQVGATHATLGVALLCVSLGALASMQLTGLLATRFGAGRVAVAGSFAVCLVVPLPGLAGSIPTLCAALLVFGACTGLVNVAINSAGVAVEARRPDRPLLPFLHAAFSLGGLVGAAVGGVATALGPVLPHLVGVGLVGLGVTAWTRPALRDLGLPATRHHDRSEGHANAPSTTPPSHSTTTPPTNVTAPFAPVRSRDAHRNTPQDRSESHANAPSTTPPSHSTTTPPTNVTTPSTPVRSRDARRGRGLVVLLGLIAGCTAFGEGAITDWGALHLQETLGAGPALAAAGYSCFSLAMACGRLAGGVLLRRIGQTRLLAGGGGLAAAGMSLALLTGSPELALAGFVLVGLGLANLFPIAIARAGAHSGARGVGLASTVGYTGLLGGPPVIGFVAEQAGLPTALALVPVLALTAAALALAVGPARPRVTLPARLPLPRVVPAVRPALRRQAQVLAARGPGPVLRRLVTVPASADLRPGPRGDATRRVVLRPLRPVVRTGRPLMVDARVQPLRIIPTTGARVAVPVRPSMLRGATLVERAAVDPRPAPRSSRRTVVAPAPEPVLAG</sequence>
<evidence type="ECO:0000256" key="4">
    <source>
        <dbReference type="ARBA" id="ARBA00023136"/>
    </source>
</evidence>
<feature type="compositionally biased region" description="Low complexity" evidence="5">
    <location>
        <begin position="265"/>
        <end position="287"/>
    </location>
</feature>
<dbReference type="Pfam" id="PF07690">
    <property type="entry name" value="MFS_1"/>
    <property type="match status" value="1"/>
</dbReference>
<gene>
    <name evidence="7" type="ORF">SAMN05216377_11736</name>
</gene>
<feature type="compositionally biased region" description="Low complexity" evidence="5">
    <location>
        <begin position="220"/>
        <end position="243"/>
    </location>
</feature>
<dbReference type="GO" id="GO:0022857">
    <property type="term" value="F:transmembrane transporter activity"/>
    <property type="evidence" value="ECO:0007669"/>
    <property type="project" value="InterPro"/>
</dbReference>
<dbReference type="RefSeq" id="WP_218129966.1">
    <property type="nucleotide sequence ID" value="NZ_FNBE01000017.1"/>
</dbReference>
<feature type="region of interest" description="Disordered" evidence="5">
    <location>
        <begin position="209"/>
        <end position="292"/>
    </location>
</feature>
<evidence type="ECO:0000313" key="8">
    <source>
        <dbReference type="Proteomes" id="UP000198967"/>
    </source>
</evidence>
<keyword evidence="2 6" id="KW-0812">Transmembrane</keyword>
<reference evidence="7 8" key="1">
    <citation type="submission" date="2016-10" db="EMBL/GenBank/DDBJ databases">
        <authorList>
            <person name="de Groot N.N."/>
        </authorList>
    </citation>
    <scope>NUCLEOTIDE SEQUENCE [LARGE SCALE GENOMIC DNA]</scope>
    <source>
        <strain evidence="7 8">CGMCC 4.3143</strain>
    </source>
</reference>
<feature type="transmembrane region" description="Helical" evidence="6">
    <location>
        <begin position="337"/>
        <end position="358"/>
    </location>
</feature>
<keyword evidence="8" id="KW-1185">Reference proteome</keyword>
<evidence type="ECO:0000256" key="3">
    <source>
        <dbReference type="ARBA" id="ARBA00022989"/>
    </source>
</evidence>
<dbReference type="PANTHER" id="PTHR23514">
    <property type="entry name" value="BYPASS OF STOP CODON PROTEIN 6"/>
    <property type="match status" value="1"/>
</dbReference>
<dbReference type="PANTHER" id="PTHR23514:SF13">
    <property type="entry name" value="INNER MEMBRANE PROTEIN YBJJ"/>
    <property type="match status" value="1"/>
</dbReference>
<keyword evidence="4 6" id="KW-0472">Membrane</keyword>
<feature type="transmembrane region" description="Helical" evidence="6">
    <location>
        <begin position="92"/>
        <end position="113"/>
    </location>
</feature>
<dbReference type="Proteomes" id="UP000198967">
    <property type="component" value="Unassembled WGS sequence"/>
</dbReference>
<evidence type="ECO:0000313" key="7">
    <source>
        <dbReference type="EMBL" id="SDG95233.1"/>
    </source>
</evidence>
<dbReference type="GO" id="GO:0016020">
    <property type="term" value="C:membrane"/>
    <property type="evidence" value="ECO:0007669"/>
    <property type="project" value="UniProtKB-SubCell"/>
</dbReference>
<evidence type="ECO:0000256" key="6">
    <source>
        <dbReference type="SAM" id="Phobius"/>
    </source>
</evidence>
<name>A0A1G7YFM2_PSEOR</name>
<evidence type="ECO:0000256" key="1">
    <source>
        <dbReference type="ARBA" id="ARBA00004141"/>
    </source>
</evidence>
<feature type="transmembrane region" description="Helical" evidence="6">
    <location>
        <begin position="421"/>
        <end position="442"/>
    </location>
</feature>
<keyword evidence="3 6" id="KW-1133">Transmembrane helix</keyword>
<dbReference type="InterPro" id="IPR011701">
    <property type="entry name" value="MFS"/>
</dbReference>
<evidence type="ECO:0000256" key="5">
    <source>
        <dbReference type="SAM" id="MobiDB-lite"/>
    </source>
</evidence>